<reference evidence="9" key="1">
    <citation type="submission" date="2023-09" db="EMBL/GenBank/DDBJ databases">
        <authorList>
            <person name="Li S."/>
            <person name="Li X."/>
            <person name="Zhang C."/>
            <person name="Zhao Z."/>
        </authorList>
    </citation>
    <scope>NUCLEOTIDE SEQUENCE [LARGE SCALE GENOMIC DNA]</scope>
    <source>
        <strain evidence="9">SQ345</strain>
    </source>
</reference>
<keyword evidence="3 5" id="KW-0285">Flavoprotein</keyword>
<dbReference type="InterPro" id="IPR000172">
    <property type="entry name" value="GMC_OxRdtase_N"/>
</dbReference>
<keyword evidence="4 5" id="KW-0274">FAD</keyword>
<feature type="domain" description="Glucose-methanol-choline oxidoreductase N-terminal" evidence="6">
    <location>
        <begin position="82"/>
        <end position="105"/>
    </location>
</feature>
<evidence type="ECO:0000259" key="6">
    <source>
        <dbReference type="PROSITE" id="PS00623"/>
    </source>
</evidence>
<dbReference type="SUPFAM" id="SSF51905">
    <property type="entry name" value="FAD/NAD(P)-binding domain"/>
    <property type="match status" value="1"/>
</dbReference>
<evidence type="ECO:0000256" key="5">
    <source>
        <dbReference type="RuleBase" id="RU003968"/>
    </source>
</evidence>
<organism evidence="8 9">
    <name type="scientific">Thalassotalea nanhaiensis</name>
    <dbReference type="NCBI Taxonomy" id="3065648"/>
    <lineage>
        <taxon>Bacteria</taxon>
        <taxon>Pseudomonadati</taxon>
        <taxon>Pseudomonadota</taxon>
        <taxon>Gammaproteobacteria</taxon>
        <taxon>Alteromonadales</taxon>
        <taxon>Colwelliaceae</taxon>
        <taxon>Thalassotalea</taxon>
    </lineage>
</organism>
<dbReference type="PROSITE" id="PS00624">
    <property type="entry name" value="GMC_OXRED_2"/>
    <property type="match status" value="1"/>
</dbReference>
<dbReference type="PANTHER" id="PTHR11552:SF147">
    <property type="entry name" value="CHOLINE DEHYDROGENASE, MITOCHONDRIAL"/>
    <property type="match status" value="1"/>
</dbReference>
<dbReference type="Proteomes" id="UP001248581">
    <property type="component" value="Chromosome"/>
</dbReference>
<comment type="cofactor">
    <cofactor evidence="1">
        <name>FAD</name>
        <dbReference type="ChEBI" id="CHEBI:57692"/>
    </cofactor>
</comment>
<dbReference type="SUPFAM" id="SSF54373">
    <property type="entry name" value="FAD-linked reductases, C-terminal domain"/>
    <property type="match status" value="1"/>
</dbReference>
<proteinExistence type="inferred from homology"/>
<name>A0ABY9TD89_9GAMM</name>
<dbReference type="InterPro" id="IPR036188">
    <property type="entry name" value="FAD/NAD-bd_sf"/>
</dbReference>
<dbReference type="InterPro" id="IPR012132">
    <property type="entry name" value="GMC_OxRdtase"/>
</dbReference>
<sequence length="536" mass="59365">MHDYIIIGGGSAGAVLANRLSEDKDISVCLLEAGTPGKTPFISIPVGMSALVQDFKINIWNWQFNTQKDKSLNNRAHYQPRGKTLGGSSSINGMVYMRGDKSDFDHWAELGNTDWDYEQVLPYFKKAENNERGADEYHDNRGPQHVSDGVSEFDVCDSFKQSILEQGYAFNSDFNGSSQEGVGIYQFTTKNGKRASTNACYIEPIKQRKNLTIKTSAQAQRIIFDGKRAVGVEYITNGKTFTINAKKEVLVCGGSFNSPQLLLLSGVGPKAQLQQHNIDVVHSLDGVGKNLQEHPDVMLVYKSKTKAGLALNPIGIAKGCGALIKYLANKTGWFANPPTPVGGFFKTDEQMTVPNFQIHSVPMAYRDHARDYKLMTNWGFSLLVNISRPKSRGEVTLKDSNPLSAPNIKLNLLEHPEDMAELVDAVKKAQQMVDHPLMNEHIQGPLHPPKRFNNDEEIEKYLREYASHAYHPVGTCKMGNDEMAVVDDRLKVHGLEGIRVVDASIMPTLISGNTNAPTIMIGEKAADMIKQDNQHS</sequence>
<dbReference type="PANTHER" id="PTHR11552">
    <property type="entry name" value="GLUCOSE-METHANOL-CHOLINE GMC OXIDOREDUCTASE"/>
    <property type="match status" value="1"/>
</dbReference>
<protein>
    <submittedName>
        <fullName evidence="8">GMC family oxidoreductase N-terminal domain-containing protein</fullName>
    </submittedName>
</protein>
<dbReference type="EMBL" id="CP134146">
    <property type="protein sequence ID" value="WNC66840.1"/>
    <property type="molecule type" value="Genomic_DNA"/>
</dbReference>
<evidence type="ECO:0000256" key="3">
    <source>
        <dbReference type="ARBA" id="ARBA00022630"/>
    </source>
</evidence>
<evidence type="ECO:0000259" key="7">
    <source>
        <dbReference type="PROSITE" id="PS00624"/>
    </source>
</evidence>
<dbReference type="InterPro" id="IPR007867">
    <property type="entry name" value="GMC_OxRtase_C"/>
</dbReference>
<evidence type="ECO:0000256" key="1">
    <source>
        <dbReference type="ARBA" id="ARBA00001974"/>
    </source>
</evidence>
<keyword evidence="9" id="KW-1185">Reference proteome</keyword>
<evidence type="ECO:0000256" key="2">
    <source>
        <dbReference type="ARBA" id="ARBA00010790"/>
    </source>
</evidence>
<dbReference type="Pfam" id="PF00732">
    <property type="entry name" value="GMC_oxred_N"/>
    <property type="match status" value="1"/>
</dbReference>
<evidence type="ECO:0000313" key="9">
    <source>
        <dbReference type="Proteomes" id="UP001248581"/>
    </source>
</evidence>
<evidence type="ECO:0000256" key="4">
    <source>
        <dbReference type="ARBA" id="ARBA00022827"/>
    </source>
</evidence>
<dbReference type="RefSeq" id="WP_348386005.1">
    <property type="nucleotide sequence ID" value="NZ_CP134146.1"/>
</dbReference>
<dbReference type="Gene3D" id="3.30.560.10">
    <property type="entry name" value="Glucose Oxidase, domain 3"/>
    <property type="match status" value="1"/>
</dbReference>
<dbReference type="PROSITE" id="PS00623">
    <property type="entry name" value="GMC_OXRED_1"/>
    <property type="match status" value="1"/>
</dbReference>
<dbReference type="Gene3D" id="3.50.50.60">
    <property type="entry name" value="FAD/NAD(P)-binding domain"/>
    <property type="match status" value="1"/>
</dbReference>
<accession>A0ABY9TD89</accession>
<comment type="similarity">
    <text evidence="2 5">Belongs to the GMC oxidoreductase family.</text>
</comment>
<feature type="domain" description="Glucose-methanol-choline oxidoreductase N-terminal" evidence="7">
    <location>
        <begin position="254"/>
        <end position="268"/>
    </location>
</feature>
<gene>
    <name evidence="8" type="ORF">RI845_09840</name>
</gene>
<evidence type="ECO:0000313" key="8">
    <source>
        <dbReference type="EMBL" id="WNC66840.1"/>
    </source>
</evidence>
<dbReference type="Pfam" id="PF05199">
    <property type="entry name" value="GMC_oxred_C"/>
    <property type="match status" value="1"/>
</dbReference>
<dbReference type="PIRSF" id="PIRSF000137">
    <property type="entry name" value="Alcohol_oxidase"/>
    <property type="match status" value="1"/>
</dbReference>